<keyword evidence="5" id="KW-0520">NAD</keyword>
<dbReference type="SUPFAM" id="SSF56327">
    <property type="entry name" value="LDH C-terminal domain-like"/>
    <property type="match status" value="1"/>
</dbReference>
<name>A0A8R2AR28_BOMMO</name>
<feature type="domain" description="Lactate/malate dehydrogenase C-terminal" evidence="7">
    <location>
        <begin position="185"/>
        <end position="346"/>
    </location>
</feature>
<dbReference type="GO" id="GO:0006099">
    <property type="term" value="P:tricarboxylic acid cycle"/>
    <property type="evidence" value="ECO:0007669"/>
    <property type="project" value="UniProtKB-KW"/>
</dbReference>
<dbReference type="GeneID" id="101741175"/>
<evidence type="ECO:0000256" key="4">
    <source>
        <dbReference type="ARBA" id="ARBA00023002"/>
    </source>
</evidence>
<keyword evidence="4" id="KW-0560">Oxidoreductase</keyword>
<dbReference type="GO" id="GO:0030060">
    <property type="term" value="F:L-malate dehydrogenase (NAD+) activity"/>
    <property type="evidence" value="ECO:0007669"/>
    <property type="project" value="UniProtKB-EC"/>
</dbReference>
<dbReference type="Pfam" id="PF00056">
    <property type="entry name" value="Ldh_1_N"/>
    <property type="match status" value="1"/>
</dbReference>
<accession>A0A8R2AR28</accession>
<reference evidence="8" key="2">
    <citation type="submission" date="2022-06" db="UniProtKB">
        <authorList>
            <consortium name="EnsemblMetazoa"/>
        </authorList>
    </citation>
    <scope>IDENTIFICATION</scope>
    <source>
        <strain evidence="8">p50T (Dazao)</strain>
    </source>
</reference>
<dbReference type="AlphaFoldDB" id="A0A8R2AR28"/>
<dbReference type="SUPFAM" id="SSF51735">
    <property type="entry name" value="NAD(P)-binding Rossmann-fold domains"/>
    <property type="match status" value="1"/>
</dbReference>
<dbReference type="InterPro" id="IPR015955">
    <property type="entry name" value="Lactate_DH/Glyco_Ohase_4_C"/>
</dbReference>
<dbReference type="EnsemblMetazoa" id="XM_004932013.4">
    <property type="protein sequence ID" value="XP_004932070.3"/>
    <property type="gene ID" value="LOC101741175"/>
</dbReference>
<evidence type="ECO:0000259" key="7">
    <source>
        <dbReference type="Pfam" id="PF02866"/>
    </source>
</evidence>
<evidence type="ECO:0000313" key="8">
    <source>
        <dbReference type="EnsemblMetazoa" id="XP_004932070.3"/>
    </source>
</evidence>
<reference evidence="9" key="1">
    <citation type="journal article" date="2008" name="Insect Biochem. Mol. Biol.">
        <title>The genome of a lepidopteran model insect, the silkworm Bombyx mori.</title>
        <authorList>
            <consortium name="International Silkworm Genome Consortium"/>
        </authorList>
    </citation>
    <scope>NUCLEOTIDE SEQUENCE [LARGE SCALE GENOMIC DNA]</scope>
    <source>
        <strain evidence="9">p50T</strain>
    </source>
</reference>
<dbReference type="Gene3D" id="3.90.110.10">
    <property type="entry name" value="Lactate dehydrogenase/glycoside hydrolase, family 4, C-terminal"/>
    <property type="match status" value="1"/>
</dbReference>
<evidence type="ECO:0000256" key="5">
    <source>
        <dbReference type="ARBA" id="ARBA00023027"/>
    </source>
</evidence>
<proteinExistence type="predicted"/>
<dbReference type="EC" id="1.1.1.37" evidence="1"/>
<dbReference type="InterPro" id="IPR001236">
    <property type="entry name" value="Lactate/malate_DH_N"/>
</dbReference>
<dbReference type="KEGG" id="bmor:101741175"/>
<dbReference type="GO" id="GO:0005739">
    <property type="term" value="C:mitochondrion"/>
    <property type="evidence" value="ECO:0007669"/>
    <property type="project" value="TreeGrafter"/>
</dbReference>
<dbReference type="PANTHER" id="PTHR11540:SF16">
    <property type="entry name" value="MALATE DEHYDROGENASE, MITOCHONDRIAL"/>
    <property type="match status" value="1"/>
</dbReference>
<protein>
    <recommendedName>
        <fullName evidence="2">Malate dehydrogenase, mitochondrial</fullName>
        <ecNumber evidence="1">1.1.1.37</ecNumber>
    </recommendedName>
</protein>
<evidence type="ECO:0000313" key="9">
    <source>
        <dbReference type="Proteomes" id="UP000005204"/>
    </source>
</evidence>
<dbReference type="InterPro" id="IPR036291">
    <property type="entry name" value="NAD(P)-bd_dom_sf"/>
</dbReference>
<feature type="domain" description="Lactate/malate dehydrogenase N-terminal" evidence="6">
    <location>
        <begin position="45"/>
        <end position="166"/>
    </location>
</feature>
<dbReference type="InterPro" id="IPR022383">
    <property type="entry name" value="Lactate/malate_DH_C"/>
</dbReference>
<keyword evidence="3" id="KW-0816">Tricarboxylic acid cycle</keyword>
<dbReference type="Gene3D" id="3.40.50.720">
    <property type="entry name" value="NAD(P)-binding Rossmann-like Domain"/>
    <property type="match status" value="1"/>
</dbReference>
<dbReference type="Proteomes" id="UP000005204">
    <property type="component" value="Unassembled WGS sequence"/>
</dbReference>
<keyword evidence="9" id="KW-1185">Reference proteome</keyword>
<dbReference type="PANTHER" id="PTHR11540">
    <property type="entry name" value="MALATE AND LACTATE DEHYDROGENASE"/>
    <property type="match status" value="1"/>
</dbReference>
<evidence type="ECO:0000256" key="3">
    <source>
        <dbReference type="ARBA" id="ARBA00022532"/>
    </source>
</evidence>
<evidence type="ECO:0000259" key="6">
    <source>
        <dbReference type="Pfam" id="PF00056"/>
    </source>
</evidence>
<dbReference type="RefSeq" id="XP_004932070.3">
    <property type="nucleotide sequence ID" value="XM_004932013.5"/>
</dbReference>
<dbReference type="Pfam" id="PF02866">
    <property type="entry name" value="Ldh_1_C"/>
    <property type="match status" value="1"/>
</dbReference>
<evidence type="ECO:0000256" key="1">
    <source>
        <dbReference type="ARBA" id="ARBA00012995"/>
    </source>
</evidence>
<organism evidence="8 9">
    <name type="scientific">Bombyx mori</name>
    <name type="common">Silk moth</name>
    <dbReference type="NCBI Taxonomy" id="7091"/>
    <lineage>
        <taxon>Eukaryota</taxon>
        <taxon>Metazoa</taxon>
        <taxon>Ecdysozoa</taxon>
        <taxon>Arthropoda</taxon>
        <taxon>Hexapoda</taxon>
        <taxon>Insecta</taxon>
        <taxon>Pterygota</taxon>
        <taxon>Neoptera</taxon>
        <taxon>Endopterygota</taxon>
        <taxon>Lepidoptera</taxon>
        <taxon>Glossata</taxon>
        <taxon>Ditrysia</taxon>
        <taxon>Bombycoidea</taxon>
        <taxon>Bombycidae</taxon>
        <taxon>Bombycinae</taxon>
        <taxon>Bombyx</taxon>
    </lineage>
</organism>
<evidence type="ECO:0000256" key="2">
    <source>
        <dbReference type="ARBA" id="ARBA00016075"/>
    </source>
</evidence>
<sequence>MVTHGLLRNIYRIGQKLIINSNSLLKIAKHGKISMENYSTGPAGMKVTICGAAGATGQPLALLLKQCPLLDEIALYDITATCGYGMELSHVDTKCKVSSFSGRHMLCDALKDSKVVVIVARNESDTFESSAPVLTELTLQICNTCPLAFTIVATEPVEAMVPLVAEIQRLRGVYNPRTLLGCVELNCVRANTVLADFLKVPPEAVRVPVIGGASPNTMVPVLSAAVHPCTMTQEQIECVTSCIMSGTEAVSCAKGCSTETASLSGAYAVARNTINVVKGLQGAKNIVQCAYVDSLGTCAPDCQFFASEVILGSSGVEKNLGVPELTKFENCLLCNCLPYVRNEIARAVWLVYTMCQECCCSTCYAHPCTCFTPPIVPCVPPSNWTCDCPDACRDEYLASVCREMTCKCGTTELCWRPRESDYDAARAANLTHQMPLKGCACSECRVPRSIRIEQELREKARDPCLSNL</sequence>